<feature type="compositionally biased region" description="Basic and acidic residues" evidence="1">
    <location>
        <begin position="223"/>
        <end position="233"/>
    </location>
</feature>
<evidence type="ECO:0000313" key="3">
    <source>
        <dbReference type="Proteomes" id="UP001500383"/>
    </source>
</evidence>
<protein>
    <submittedName>
        <fullName evidence="2">Uncharacterized protein</fullName>
    </submittedName>
</protein>
<sequence>MRVAAAGLIALPVLVGGLGLAAAVVVLGSPEATAPSADEVAEEVAAPGSGGPVTRDGTDIEGSRPHLTVRSGMPSLMLAGTIPGFLALLPASAGPLPTLTPFGDATAGAGGPATGRPAGPAGPTTTVPSTAGSPAPTVRNPSPVPDPRVGSAPTTGSGATAPRPTVPGGPVLLTIDPTAGPGTDAPATGRPQTDRTPPPHAAETGRPDHAGTTGPPPHASAHPRSDGALRDSSRSYARSSPE</sequence>
<accession>A0ABP4VA83</accession>
<dbReference type="RefSeq" id="WP_179523601.1">
    <property type="nucleotide sequence ID" value="NZ_BAAAQG010000015.1"/>
</dbReference>
<feature type="region of interest" description="Disordered" evidence="1">
    <location>
        <begin position="102"/>
        <end position="242"/>
    </location>
</feature>
<comment type="caution">
    <text evidence="2">The sequence shown here is derived from an EMBL/GenBank/DDBJ whole genome shotgun (WGS) entry which is preliminary data.</text>
</comment>
<dbReference type="Proteomes" id="UP001500383">
    <property type="component" value="Unassembled WGS sequence"/>
</dbReference>
<evidence type="ECO:0000256" key="1">
    <source>
        <dbReference type="SAM" id="MobiDB-lite"/>
    </source>
</evidence>
<reference evidence="3" key="1">
    <citation type="journal article" date="2019" name="Int. J. Syst. Evol. Microbiol.">
        <title>The Global Catalogue of Microorganisms (GCM) 10K type strain sequencing project: providing services to taxonomists for standard genome sequencing and annotation.</title>
        <authorList>
            <consortium name="The Broad Institute Genomics Platform"/>
            <consortium name="The Broad Institute Genome Sequencing Center for Infectious Disease"/>
            <person name="Wu L."/>
            <person name="Ma J."/>
        </authorList>
    </citation>
    <scope>NUCLEOTIDE SEQUENCE [LARGE SCALE GENOMIC DNA]</scope>
    <source>
        <strain evidence="3">JCM 16002</strain>
    </source>
</reference>
<gene>
    <name evidence="2" type="ORF">GCM10009831_30020</name>
</gene>
<feature type="region of interest" description="Disordered" evidence="1">
    <location>
        <begin position="43"/>
        <end position="66"/>
    </location>
</feature>
<evidence type="ECO:0000313" key="2">
    <source>
        <dbReference type="EMBL" id="GAA1717944.1"/>
    </source>
</evidence>
<proteinExistence type="predicted"/>
<keyword evidence="3" id="KW-1185">Reference proteome</keyword>
<feature type="compositionally biased region" description="Low complexity" evidence="1">
    <location>
        <begin position="114"/>
        <end position="137"/>
    </location>
</feature>
<name>A0ABP4VA83_9ACTN</name>
<dbReference type="EMBL" id="BAAAQG010000015">
    <property type="protein sequence ID" value="GAA1717944.1"/>
    <property type="molecule type" value="Genomic_DNA"/>
</dbReference>
<organism evidence="2 3">
    <name type="scientific">Dietzia cercidiphylli</name>
    <dbReference type="NCBI Taxonomy" id="498199"/>
    <lineage>
        <taxon>Bacteria</taxon>
        <taxon>Bacillati</taxon>
        <taxon>Actinomycetota</taxon>
        <taxon>Actinomycetes</taxon>
        <taxon>Mycobacteriales</taxon>
        <taxon>Dietziaceae</taxon>
        <taxon>Dietzia</taxon>
    </lineage>
</organism>